<gene>
    <name evidence="2" type="ORF">DE4585_01746</name>
</gene>
<organism evidence="2 3">
    <name type="scientific">Mycobacteroides salmoniphilum</name>
    <dbReference type="NCBI Taxonomy" id="404941"/>
    <lineage>
        <taxon>Bacteria</taxon>
        <taxon>Bacillati</taxon>
        <taxon>Actinomycetota</taxon>
        <taxon>Actinomycetes</taxon>
        <taxon>Mycobacteriales</taxon>
        <taxon>Mycobacteriaceae</taxon>
        <taxon>Mycobacteroides</taxon>
    </lineage>
</organism>
<protein>
    <submittedName>
        <fullName evidence="2">Uncharacterized protein</fullName>
    </submittedName>
</protein>
<name>A0A4R8S1X0_9MYCO</name>
<feature type="compositionally biased region" description="Basic residues" evidence="1">
    <location>
        <begin position="178"/>
        <end position="205"/>
    </location>
</feature>
<sequence length="211" mass="22417">MNRDEQADVEQAKLLRAQLLSVVAAGAMVSLHDDFQGVRGHRHDFQVREPHGPPGTAIDGSRIAFVSSIVAIGSTTAAATGNVIHSSTKSKTCSTLAATSANATASLLTTQRRTFLCPLPAEPRASSIPKPPAEVDAATATSCVALVKTASAICQTWPLNESKMPSPTTTPPCNCPRIFHRSPHPTRGHPRRRAGPCPRPAHRSHQTTQRS</sequence>
<feature type="region of interest" description="Disordered" evidence="1">
    <location>
        <begin position="160"/>
        <end position="211"/>
    </location>
</feature>
<accession>A0A4R8S1X0</accession>
<comment type="caution">
    <text evidence="2">The sequence shown here is derived from an EMBL/GenBank/DDBJ whole genome shotgun (WGS) entry which is preliminary data.</text>
</comment>
<evidence type="ECO:0000313" key="2">
    <source>
        <dbReference type="EMBL" id="TDZ82954.1"/>
    </source>
</evidence>
<dbReference type="Proteomes" id="UP000295117">
    <property type="component" value="Unassembled WGS sequence"/>
</dbReference>
<evidence type="ECO:0000256" key="1">
    <source>
        <dbReference type="SAM" id="MobiDB-lite"/>
    </source>
</evidence>
<dbReference type="AlphaFoldDB" id="A0A4R8S1X0"/>
<evidence type="ECO:0000313" key="3">
    <source>
        <dbReference type="Proteomes" id="UP000295117"/>
    </source>
</evidence>
<reference evidence="2 3" key="1">
    <citation type="journal article" date="2019" name="Sci. Rep.">
        <title>Extended insight into the Mycobacterium chelonae-abscessus complex through whole genome sequencing of Mycobacterium salmoniphilum outbreak and Mycobacterium salmoniphilum-like strains.</title>
        <authorList>
            <person name="Behra P.R.K."/>
            <person name="Das S."/>
            <person name="Pettersson B.M.F."/>
            <person name="Shirreff L."/>
            <person name="DuCote T."/>
            <person name="Jacobsson K.G."/>
            <person name="Ennis D.G."/>
            <person name="Kirsebom L.A."/>
        </authorList>
    </citation>
    <scope>NUCLEOTIDE SEQUENCE [LARGE SCALE GENOMIC DNA]</scope>
    <source>
        <strain evidence="2 3">DE 4585</strain>
    </source>
</reference>
<proteinExistence type="predicted"/>
<dbReference type="EMBL" id="PECH01000006">
    <property type="protein sequence ID" value="TDZ82954.1"/>
    <property type="molecule type" value="Genomic_DNA"/>
</dbReference>